<keyword evidence="2" id="KW-0812">Transmembrane</keyword>
<dbReference type="PRINTS" id="PR00261">
    <property type="entry name" value="LDLRECEPTOR"/>
</dbReference>
<feature type="disulfide bond" evidence="7">
    <location>
        <begin position="1008"/>
        <end position="1017"/>
    </location>
</feature>
<evidence type="ECO:0000256" key="2">
    <source>
        <dbReference type="ARBA" id="ARBA00022692"/>
    </source>
</evidence>
<dbReference type="InterPro" id="IPR036055">
    <property type="entry name" value="LDL_receptor-like_sf"/>
</dbReference>
<dbReference type="InterPro" id="IPR000742">
    <property type="entry name" value="EGF"/>
</dbReference>
<reference evidence="10" key="1">
    <citation type="submission" date="2021-02" db="EMBL/GenBank/DDBJ databases">
        <authorList>
            <person name="Nowell W R."/>
        </authorList>
    </citation>
    <scope>NUCLEOTIDE SEQUENCE</scope>
</reference>
<sequence length="1183" mass="137169">MGETFDETFKWQLQMKNEHPWKVQLYGDILCYLTLECDYGILCLDWRDVCDGIQQCMFGVDEENCDRLEFNECEQYEYRCSNGMCVPDEYFLDGDYDCLDWTDEKEIIYDDYCPLEKVSSACDDRMCPIKRWSCGDGQCIVDRLSFQKPPPTTAQCYNRRDSYHICETHHIDRLWTLPNGRCYEADKYQELNVYNDSHDQNCTYLLRCTVSRGAEKQCPCDGRNISCTAQMKKYCPALPIMYPNGGIFAPYAFIFYNLPEKWNHYEPAFIEFHGAIKCREQMVNINTTQRYSYEFNLRDIEIWLCKDALGTVRLNNKGYDKFCHNNSRTFNNQSYHFVDVCNTSRECISAYRIRDGIRNCVDKIDEFQNEIVAKTCSNIKRHRLRCSVEQPTCLSVGNLGNLIYNCKNNYDESWMGTGRIFLTMKCNIQLKDDCQTIRQYIEDSWTPNFANNFSLPVGLTRISYRAYCDTFWNFGSKIDENLTMCQQWWICPRNQWQCHTGQCIDARWVLDGECDCADTSDEEVIFAYNHTLLERNLQIVPYSVLEERFKYLHKDQLASHICNIGTEFPCFRIDFSNPSENVTFNRPCIRLEQIGDRHIDCHGGIDERNTIEYCSRVVMLGYDVKCSSSITCISYASLCNQRCPHKTDDAFWCNSRNHSSDCSLNFENFVCLNGTCIKNGRCNGIAECTYGEDEYLCDPRKCSGSSLRRESKEFASITNKKKLYLTPFPNSINTSGSTDSSDHVASDVLQNEIATSDVLLSSTPYWCNRGVGVQIQNGSTVCFCSPHYYGDKCQFHNDRVTVILHLKFSQPENTGHSDSMNLLKILVLFLLQNQILDSHELHVRPTFETNVLNKKIVQLLYSRSPEFLRYRKARYLNRSAITNEHPYSVRIEAYERQVDGDLSLFGVWRYQLYFDYLPVFRLAKVLRFTKTTRDQSPCSSNPCNPNQLCQQLLNEKSQYVCLCKPNYTGENCSILDRNCSNGYCSPKALCKPNYRGLLTGHNLPYCICPFNHYGPQCEIIYDACAANPCQNDDSCFPASQPDRTICLFNDRYIVKNDKLKGSNTKLYINESVKHEGAVVQYFDIDLATFDLILLYQRVFSALPALLQYSNDQKMAPSIILVKLYQSNPNAYSQIYLISFHVNTTSIYGTIAINERNRCIDVLTLIQSEEGNSHSWISHRKYFC</sequence>
<comment type="caution">
    <text evidence="7">Lacks conserved residue(s) required for the propagation of feature annotation.</text>
</comment>
<keyword evidence="4" id="KW-1133">Transmembrane helix</keyword>
<dbReference type="SMART" id="SM00192">
    <property type="entry name" value="LDLa"/>
    <property type="match status" value="5"/>
</dbReference>
<dbReference type="Gene3D" id="2.10.25.10">
    <property type="entry name" value="Laminin"/>
    <property type="match status" value="1"/>
</dbReference>
<evidence type="ECO:0000313" key="11">
    <source>
        <dbReference type="Proteomes" id="UP000663887"/>
    </source>
</evidence>
<proteinExistence type="predicted"/>
<dbReference type="Gene3D" id="4.10.400.10">
    <property type="entry name" value="Low-density Lipoprotein Receptor"/>
    <property type="match status" value="2"/>
</dbReference>
<feature type="disulfide bond" evidence="8">
    <location>
        <begin position="73"/>
        <end position="85"/>
    </location>
</feature>
<evidence type="ECO:0000313" key="10">
    <source>
        <dbReference type="EMBL" id="CAF1993843.1"/>
    </source>
</evidence>
<gene>
    <name evidence="10" type="ORF">XDN619_LOCUS2991</name>
</gene>
<keyword evidence="5" id="KW-0472">Membrane</keyword>
<dbReference type="SUPFAM" id="SSF57196">
    <property type="entry name" value="EGF/Laminin"/>
    <property type="match status" value="1"/>
</dbReference>
<comment type="caution">
    <text evidence="10">The sequence shown here is derived from an EMBL/GenBank/DDBJ whole genome shotgun (WGS) entry which is preliminary data.</text>
</comment>
<evidence type="ECO:0000256" key="4">
    <source>
        <dbReference type="ARBA" id="ARBA00022989"/>
    </source>
</evidence>
<dbReference type="PROSITE" id="PS00022">
    <property type="entry name" value="EGF_1"/>
    <property type="match status" value="2"/>
</dbReference>
<dbReference type="GO" id="GO:0016192">
    <property type="term" value="P:vesicle-mediated transport"/>
    <property type="evidence" value="ECO:0007669"/>
    <property type="project" value="UniProtKB-ARBA"/>
</dbReference>
<feature type="domain" description="EGF-like" evidence="9">
    <location>
        <begin position="975"/>
        <end position="1018"/>
    </location>
</feature>
<evidence type="ECO:0000256" key="8">
    <source>
        <dbReference type="PROSITE-ProRule" id="PRU00124"/>
    </source>
</evidence>
<dbReference type="AlphaFoldDB" id="A0A816MQ19"/>
<protein>
    <recommendedName>
        <fullName evidence="9">EGF-like domain-containing protein</fullName>
    </recommendedName>
</protein>
<dbReference type="InterPro" id="IPR050685">
    <property type="entry name" value="LDLR"/>
</dbReference>
<dbReference type="Pfam" id="PF00057">
    <property type="entry name" value="Ldl_recept_a"/>
    <property type="match status" value="2"/>
</dbReference>
<dbReference type="CDD" id="cd00112">
    <property type="entry name" value="LDLa"/>
    <property type="match status" value="2"/>
</dbReference>
<dbReference type="GO" id="GO:0005886">
    <property type="term" value="C:plasma membrane"/>
    <property type="evidence" value="ECO:0007669"/>
    <property type="project" value="TreeGrafter"/>
</dbReference>
<feature type="disulfide bond" evidence="7">
    <location>
        <begin position="963"/>
        <end position="972"/>
    </location>
</feature>
<evidence type="ECO:0000256" key="5">
    <source>
        <dbReference type="ARBA" id="ARBA00023136"/>
    </source>
</evidence>
<accession>A0A816MQ19</accession>
<keyword evidence="7" id="KW-0245">EGF-like domain</keyword>
<evidence type="ECO:0000259" key="9">
    <source>
        <dbReference type="PROSITE" id="PS50026"/>
    </source>
</evidence>
<dbReference type="SMART" id="SM00181">
    <property type="entry name" value="EGF"/>
    <property type="match status" value="2"/>
</dbReference>
<dbReference type="PROSITE" id="PS50026">
    <property type="entry name" value="EGF_3"/>
    <property type="match status" value="2"/>
</dbReference>
<feature type="disulfide bond" evidence="8">
    <location>
        <begin position="491"/>
        <end position="503"/>
    </location>
</feature>
<dbReference type="InterPro" id="IPR002172">
    <property type="entry name" value="LDrepeatLR_classA_rpt"/>
</dbReference>
<evidence type="ECO:0000256" key="7">
    <source>
        <dbReference type="PROSITE-ProRule" id="PRU00076"/>
    </source>
</evidence>
<comment type="subcellular location">
    <subcellularLocation>
        <location evidence="1">Membrane</location>
        <topology evidence="1">Single-pass membrane protein</topology>
    </subcellularLocation>
</comment>
<keyword evidence="3" id="KW-0677">Repeat</keyword>
<organism evidence="10 11">
    <name type="scientific">Rotaria magnacalcarata</name>
    <dbReference type="NCBI Taxonomy" id="392030"/>
    <lineage>
        <taxon>Eukaryota</taxon>
        <taxon>Metazoa</taxon>
        <taxon>Spiralia</taxon>
        <taxon>Gnathifera</taxon>
        <taxon>Rotifera</taxon>
        <taxon>Eurotatoria</taxon>
        <taxon>Bdelloidea</taxon>
        <taxon>Philodinida</taxon>
        <taxon>Philodinidae</taxon>
        <taxon>Rotaria</taxon>
    </lineage>
</organism>
<feature type="domain" description="EGF-like" evidence="9">
    <location>
        <begin position="934"/>
        <end position="973"/>
    </location>
</feature>
<dbReference type="SUPFAM" id="SSF57424">
    <property type="entry name" value="LDL receptor-like module"/>
    <property type="match status" value="2"/>
</dbReference>
<evidence type="ECO:0000256" key="6">
    <source>
        <dbReference type="ARBA" id="ARBA00023157"/>
    </source>
</evidence>
<dbReference type="EMBL" id="CAJNRG010000307">
    <property type="protein sequence ID" value="CAF1993843.1"/>
    <property type="molecule type" value="Genomic_DNA"/>
</dbReference>
<name>A0A816MQ19_9BILA</name>
<feature type="disulfide bond" evidence="8">
    <location>
        <begin position="498"/>
        <end position="516"/>
    </location>
</feature>
<dbReference type="Proteomes" id="UP000663887">
    <property type="component" value="Unassembled WGS sequence"/>
</dbReference>
<dbReference type="PANTHER" id="PTHR24270">
    <property type="entry name" value="LOW-DENSITY LIPOPROTEIN RECEPTOR-RELATED"/>
    <property type="match status" value="1"/>
</dbReference>
<feature type="disulfide bond" evidence="8">
    <location>
        <begin position="682"/>
        <end position="697"/>
    </location>
</feature>
<dbReference type="PROSITE" id="PS50068">
    <property type="entry name" value="LDLRA_2"/>
    <property type="match status" value="3"/>
</dbReference>
<feature type="disulfide bond" evidence="8">
    <location>
        <begin position="80"/>
        <end position="98"/>
    </location>
</feature>
<evidence type="ECO:0000256" key="3">
    <source>
        <dbReference type="ARBA" id="ARBA00022737"/>
    </source>
</evidence>
<keyword evidence="6 7" id="KW-1015">Disulfide bond</keyword>
<evidence type="ECO:0000256" key="1">
    <source>
        <dbReference type="ARBA" id="ARBA00004167"/>
    </source>
</evidence>